<feature type="compositionally biased region" description="Basic and acidic residues" evidence="1">
    <location>
        <begin position="9"/>
        <end position="31"/>
    </location>
</feature>
<feature type="region of interest" description="Disordered" evidence="1">
    <location>
        <begin position="1"/>
        <end position="44"/>
    </location>
</feature>
<accession>W1NPU9</accession>
<evidence type="ECO:0000313" key="3">
    <source>
        <dbReference type="Proteomes" id="UP000017836"/>
    </source>
</evidence>
<evidence type="ECO:0000256" key="1">
    <source>
        <dbReference type="SAM" id="MobiDB-lite"/>
    </source>
</evidence>
<name>W1NPU9_AMBTC</name>
<organism evidence="2 3">
    <name type="scientific">Amborella trichopoda</name>
    <dbReference type="NCBI Taxonomy" id="13333"/>
    <lineage>
        <taxon>Eukaryota</taxon>
        <taxon>Viridiplantae</taxon>
        <taxon>Streptophyta</taxon>
        <taxon>Embryophyta</taxon>
        <taxon>Tracheophyta</taxon>
        <taxon>Spermatophyta</taxon>
        <taxon>Magnoliopsida</taxon>
        <taxon>Amborellales</taxon>
        <taxon>Amborellaceae</taxon>
        <taxon>Amborella</taxon>
    </lineage>
</organism>
<proteinExistence type="predicted"/>
<keyword evidence="3" id="KW-1185">Reference proteome</keyword>
<dbReference type="HOGENOM" id="CLU_1733969_0_0_1"/>
<protein>
    <submittedName>
        <fullName evidence="2">Uncharacterized protein</fullName>
    </submittedName>
</protein>
<dbReference type="Proteomes" id="UP000017836">
    <property type="component" value="Unassembled WGS sequence"/>
</dbReference>
<dbReference type="EMBL" id="KI395136">
    <property type="protein sequence ID" value="ERM98906.1"/>
    <property type="molecule type" value="Genomic_DNA"/>
</dbReference>
<reference evidence="3" key="1">
    <citation type="journal article" date="2013" name="Science">
        <title>The Amborella genome and the evolution of flowering plants.</title>
        <authorList>
            <consortium name="Amborella Genome Project"/>
        </authorList>
    </citation>
    <scope>NUCLEOTIDE SEQUENCE [LARGE SCALE GENOMIC DNA]</scope>
</reference>
<dbReference type="Gramene" id="ERM98906">
    <property type="protein sequence ID" value="ERM98906"/>
    <property type="gene ID" value="AMTR_s00114p00075450"/>
</dbReference>
<evidence type="ECO:0000313" key="2">
    <source>
        <dbReference type="EMBL" id="ERM98906.1"/>
    </source>
</evidence>
<dbReference type="AlphaFoldDB" id="W1NPU9"/>
<gene>
    <name evidence="2" type="ORF">AMTR_s00114p00075450</name>
</gene>
<sequence>MQPPQNHPTLERETAREGKEKQLKVMERGGALEEPSNEGGEGLSIGSVVILGEREKGRPGEVRVKPCCCVMEGEEMGRGLQDDVRVWAEEEDEGSPCTPVHYCPVQAAVVSSVGQCLQVRLHTKFLHFALQLLRCSFYFHSDYPTNTKHQL</sequence>